<proteinExistence type="predicted"/>
<evidence type="ECO:0000313" key="1">
    <source>
        <dbReference type="EMBL" id="MBW29747.1"/>
    </source>
</evidence>
<sequence>MRNEVRTLIKRRLLWVLEAFLTPHELHTQQSFRFNKVSSLFPLSSTCAAHSWMLPMAQSSDSSLVALEVVPVAASATILLGFSRTPRSRVP</sequence>
<dbReference type="AlphaFoldDB" id="A0A2M3ZME6"/>
<protein>
    <submittedName>
        <fullName evidence="1">Putative secreted peptide</fullName>
    </submittedName>
</protein>
<organism evidence="1">
    <name type="scientific">Anopheles braziliensis</name>
    <dbReference type="NCBI Taxonomy" id="58242"/>
    <lineage>
        <taxon>Eukaryota</taxon>
        <taxon>Metazoa</taxon>
        <taxon>Ecdysozoa</taxon>
        <taxon>Arthropoda</taxon>
        <taxon>Hexapoda</taxon>
        <taxon>Insecta</taxon>
        <taxon>Pterygota</taxon>
        <taxon>Neoptera</taxon>
        <taxon>Endopterygota</taxon>
        <taxon>Diptera</taxon>
        <taxon>Nematocera</taxon>
        <taxon>Culicoidea</taxon>
        <taxon>Culicidae</taxon>
        <taxon>Anophelinae</taxon>
        <taxon>Anopheles</taxon>
    </lineage>
</organism>
<name>A0A2M3ZME6_9DIPT</name>
<accession>A0A2M3ZME6</accession>
<reference evidence="1" key="1">
    <citation type="submission" date="2018-01" db="EMBL/GenBank/DDBJ databases">
        <title>An insight into the sialome of Amazonian anophelines.</title>
        <authorList>
            <person name="Ribeiro J.M."/>
            <person name="Scarpassa V."/>
            <person name="Calvo E."/>
        </authorList>
    </citation>
    <scope>NUCLEOTIDE SEQUENCE</scope>
    <source>
        <tissue evidence="1">Salivary glands</tissue>
    </source>
</reference>
<dbReference type="EMBL" id="GGFM01008996">
    <property type="protein sequence ID" value="MBW29747.1"/>
    <property type="molecule type" value="Transcribed_RNA"/>
</dbReference>